<feature type="domain" description="Carrier" evidence="1">
    <location>
        <begin position="3"/>
        <end position="80"/>
    </location>
</feature>
<dbReference type="RefSeq" id="WP_247262627.1">
    <property type="nucleotide sequence ID" value="NZ_JALJQZ010000060.1"/>
</dbReference>
<comment type="caution">
    <text evidence="2">The sequence shown here is derived from an EMBL/GenBank/DDBJ whole genome shotgun (WGS) entry which is preliminary data.</text>
</comment>
<dbReference type="Gene3D" id="1.10.1200.10">
    <property type="entry name" value="ACP-like"/>
    <property type="match status" value="1"/>
</dbReference>
<dbReference type="EMBL" id="JBHSBD010000019">
    <property type="protein sequence ID" value="MFC3967577.1"/>
    <property type="molecule type" value="Genomic_DNA"/>
</dbReference>
<dbReference type="InterPro" id="IPR009081">
    <property type="entry name" value="PP-bd_ACP"/>
</dbReference>
<evidence type="ECO:0000259" key="1">
    <source>
        <dbReference type="PROSITE" id="PS50075"/>
    </source>
</evidence>
<dbReference type="InterPro" id="IPR036736">
    <property type="entry name" value="ACP-like_sf"/>
</dbReference>
<keyword evidence="3" id="KW-1185">Reference proteome</keyword>
<dbReference type="SUPFAM" id="SSF47336">
    <property type="entry name" value="ACP-like"/>
    <property type="match status" value="1"/>
</dbReference>
<proteinExistence type="predicted"/>
<name>A0ABV8E749_9HYPH</name>
<accession>A0ABV8E749</accession>
<sequence>MSMDIFYKLREILVEKAGKERSEIQFDTKLEELGIDSFDFIEFVFFVEDAFGIQLDINYNDVGGRLQTMGDVAKAVEGYVNAKASSQSVADQLPCAKSA</sequence>
<reference evidence="3" key="1">
    <citation type="journal article" date="2019" name="Int. J. Syst. Evol. Microbiol.">
        <title>The Global Catalogue of Microorganisms (GCM) 10K type strain sequencing project: providing services to taxonomists for standard genome sequencing and annotation.</title>
        <authorList>
            <consortium name="The Broad Institute Genomics Platform"/>
            <consortium name="The Broad Institute Genome Sequencing Center for Infectious Disease"/>
            <person name="Wu L."/>
            <person name="Ma J."/>
        </authorList>
    </citation>
    <scope>NUCLEOTIDE SEQUENCE [LARGE SCALE GENOMIC DNA]</scope>
    <source>
        <strain evidence="3">TBRC 5781</strain>
    </source>
</reference>
<evidence type="ECO:0000313" key="2">
    <source>
        <dbReference type="EMBL" id="MFC3967577.1"/>
    </source>
</evidence>
<protein>
    <submittedName>
        <fullName evidence="2">Acyl carrier protein</fullName>
    </submittedName>
</protein>
<dbReference type="Pfam" id="PF00550">
    <property type="entry name" value="PP-binding"/>
    <property type="match status" value="1"/>
</dbReference>
<organism evidence="2 3">
    <name type="scientific">Rhizobium lemnae</name>
    <dbReference type="NCBI Taxonomy" id="1214924"/>
    <lineage>
        <taxon>Bacteria</taxon>
        <taxon>Pseudomonadati</taxon>
        <taxon>Pseudomonadota</taxon>
        <taxon>Alphaproteobacteria</taxon>
        <taxon>Hyphomicrobiales</taxon>
        <taxon>Rhizobiaceae</taxon>
        <taxon>Rhizobium/Agrobacterium group</taxon>
        <taxon>Rhizobium</taxon>
    </lineage>
</organism>
<evidence type="ECO:0000313" key="3">
    <source>
        <dbReference type="Proteomes" id="UP001595697"/>
    </source>
</evidence>
<dbReference type="Proteomes" id="UP001595697">
    <property type="component" value="Unassembled WGS sequence"/>
</dbReference>
<dbReference type="PROSITE" id="PS50075">
    <property type="entry name" value="CARRIER"/>
    <property type="match status" value="1"/>
</dbReference>
<gene>
    <name evidence="2" type="ORF">ACFOVS_05435</name>
</gene>